<dbReference type="PROSITE" id="PS51412">
    <property type="entry name" value="MACPF_2"/>
    <property type="match status" value="1"/>
</dbReference>
<sequence length="555" mass="58346">MLQSFNVFNPIIAEQPNLVLSYLSNYLKATLTDDEVNIQTVNESFVSYYNELESSQSSYTEFAAAVGIKGSYGFYSGSVKASVDSKTYEASTNFNSSYNATINCGTVTFYKPADIAAIRACLQTELCIALDGISSLSDAKMFTGTYGTHLVLGLNLGGCIQLKSEAQTNSYQSQLEMSQSVSAAYSGAISISAVATAAENLVNNSALSTLQKSIYTSGGDSNMAAAIDLTNSDTLIAWADTCTDNTSYGITEAIEIWKLTTGNAQKILKEYIHLVILAQSINYPTIFTAKTPLMGGTLVNTQAVANDANFRIIGGGAYLESNVSSFLVSSYPQTNNVSSNINSWSVSSHDIATLASSSNYLTAYAIAIYDPSYGIDEGLLGVQMTTAQGTNSGPGMDQATASIDTDYLIAGGGIQASITGGYLKFIMASYPSGNNSWSATHSDYEQAASGVTLTVYAIGIKSNNTALVLTSSGIISTGTNSNHGNQTTSLGEGYFILGGGVSVTDTQGGFGNLVQQSFPSSANSWTEYNKDDLGEPTSANCTAYAFGLTATLNID</sequence>
<reference evidence="2 3" key="1">
    <citation type="submission" date="2020-09" db="EMBL/GenBank/DDBJ databases">
        <title>Novel species of Mucilaginibacter isolated from a glacier on the Tibetan Plateau.</title>
        <authorList>
            <person name="Liu Q."/>
            <person name="Xin Y.-H."/>
        </authorList>
    </citation>
    <scope>NUCLEOTIDE SEQUENCE [LARGE SCALE GENOMIC DNA]</scope>
    <source>
        <strain evidence="2 3">CGMCC 1.13878</strain>
    </source>
</reference>
<comment type="caution">
    <text evidence="2">The sequence shown here is derived from an EMBL/GenBank/DDBJ whole genome shotgun (WGS) entry which is preliminary data.</text>
</comment>
<feature type="domain" description="MACPF" evidence="1">
    <location>
        <begin position="1"/>
        <end position="290"/>
    </location>
</feature>
<dbReference type="InterPro" id="IPR020864">
    <property type="entry name" value="MACPF"/>
</dbReference>
<dbReference type="Proteomes" id="UP000618754">
    <property type="component" value="Unassembled WGS sequence"/>
</dbReference>
<gene>
    <name evidence="2" type="ORF">IDJ75_08555</name>
</gene>
<proteinExistence type="predicted"/>
<evidence type="ECO:0000313" key="2">
    <source>
        <dbReference type="EMBL" id="MBD1385325.1"/>
    </source>
</evidence>
<name>A0ABR7X5I5_9SPHI</name>
<keyword evidence="3" id="KW-1185">Reference proteome</keyword>
<evidence type="ECO:0000313" key="3">
    <source>
        <dbReference type="Proteomes" id="UP000618754"/>
    </source>
</evidence>
<organism evidence="2 3">
    <name type="scientific">Mucilaginibacter rigui</name>
    <dbReference type="NCBI Taxonomy" id="534635"/>
    <lineage>
        <taxon>Bacteria</taxon>
        <taxon>Pseudomonadati</taxon>
        <taxon>Bacteroidota</taxon>
        <taxon>Sphingobacteriia</taxon>
        <taxon>Sphingobacteriales</taxon>
        <taxon>Sphingobacteriaceae</taxon>
        <taxon>Mucilaginibacter</taxon>
    </lineage>
</organism>
<evidence type="ECO:0000259" key="1">
    <source>
        <dbReference type="PROSITE" id="PS51412"/>
    </source>
</evidence>
<dbReference type="EMBL" id="JACWMW010000002">
    <property type="protein sequence ID" value="MBD1385325.1"/>
    <property type="molecule type" value="Genomic_DNA"/>
</dbReference>
<accession>A0ABR7X5I5</accession>
<dbReference type="Pfam" id="PF01823">
    <property type="entry name" value="MACPF"/>
    <property type="match status" value="1"/>
</dbReference>
<protein>
    <recommendedName>
        <fullName evidence="1">MACPF domain-containing protein</fullName>
    </recommendedName>
</protein>